<protein>
    <submittedName>
        <fullName evidence="1">Uncharacterized protein</fullName>
    </submittedName>
</protein>
<evidence type="ECO:0000313" key="1">
    <source>
        <dbReference type="EMBL" id="GLK99113.1"/>
    </source>
</evidence>
<comment type="caution">
    <text evidence="1">The sequence shown here is derived from an EMBL/GenBank/DDBJ whole genome shotgun (WGS) entry which is preliminary data.</text>
</comment>
<dbReference type="EMBL" id="BSFP01000002">
    <property type="protein sequence ID" value="GLK99113.1"/>
    <property type="molecule type" value="Genomic_DNA"/>
</dbReference>
<evidence type="ECO:0000313" key="2">
    <source>
        <dbReference type="Proteomes" id="UP001143480"/>
    </source>
</evidence>
<dbReference type="Proteomes" id="UP001143480">
    <property type="component" value="Unassembled WGS sequence"/>
</dbReference>
<sequence>MAAAFAVAGAESVPPAAASVFTAVVFAAVVFAAVVFAAPADASVAVPSMLAAPAASRLLRLGRDGRALRTGVLRAVADWPDAMAPASVGPASAVVTWPPSTFVVSAVVTSEAPSGAVSAALVEAPVSSVVVLGSALSETGASAGAAAESFSSAVGVAAAPVPFGPLAWVPEGAVGS</sequence>
<gene>
    <name evidence="1" type="ORF">GCM10017581_008540</name>
</gene>
<accession>A0A9W6NJD0</accession>
<proteinExistence type="predicted"/>
<name>A0A9W6NJD0_9ACTN</name>
<keyword evidence="2" id="KW-1185">Reference proteome</keyword>
<reference evidence="1" key="1">
    <citation type="journal article" date="2014" name="Int. J. Syst. Evol. Microbiol.">
        <title>Complete genome sequence of Corynebacterium casei LMG S-19264T (=DSM 44701T), isolated from a smear-ripened cheese.</title>
        <authorList>
            <consortium name="US DOE Joint Genome Institute (JGI-PGF)"/>
            <person name="Walter F."/>
            <person name="Albersmeier A."/>
            <person name="Kalinowski J."/>
            <person name="Ruckert C."/>
        </authorList>
    </citation>
    <scope>NUCLEOTIDE SEQUENCE</scope>
    <source>
        <strain evidence="1">VKM Ac-1321</strain>
    </source>
</reference>
<reference evidence="1" key="2">
    <citation type="submission" date="2023-01" db="EMBL/GenBank/DDBJ databases">
        <authorList>
            <person name="Sun Q."/>
            <person name="Evtushenko L."/>
        </authorList>
    </citation>
    <scope>NUCLEOTIDE SEQUENCE</scope>
    <source>
        <strain evidence="1">VKM Ac-1321</strain>
    </source>
</reference>
<dbReference type="AlphaFoldDB" id="A0A9W6NJD0"/>
<organism evidence="1 2">
    <name type="scientific">Dactylosporangium matsuzakiense</name>
    <dbReference type="NCBI Taxonomy" id="53360"/>
    <lineage>
        <taxon>Bacteria</taxon>
        <taxon>Bacillati</taxon>
        <taxon>Actinomycetota</taxon>
        <taxon>Actinomycetes</taxon>
        <taxon>Micromonosporales</taxon>
        <taxon>Micromonosporaceae</taxon>
        <taxon>Dactylosporangium</taxon>
    </lineage>
</organism>